<evidence type="ECO:0000259" key="3">
    <source>
        <dbReference type="Pfam" id="PF01156"/>
    </source>
</evidence>
<reference evidence="5" key="1">
    <citation type="submission" date="2016-11" db="EMBL/GenBank/DDBJ databases">
        <authorList>
            <person name="Varghese N."/>
            <person name="Submissions S."/>
        </authorList>
    </citation>
    <scope>NUCLEOTIDE SEQUENCE</scope>
    <source>
        <strain evidence="5">DSM 4029</strain>
    </source>
</reference>
<dbReference type="Pfam" id="PF01156">
    <property type="entry name" value="IU_nuc_hydro"/>
    <property type="match status" value="1"/>
</dbReference>
<evidence type="ECO:0000313" key="7">
    <source>
        <dbReference type="Proteomes" id="UP000474718"/>
    </source>
</evidence>
<feature type="domain" description="Inosine/uridine-preferring nucleoside hydrolase" evidence="3">
    <location>
        <begin position="6"/>
        <end position="316"/>
    </location>
</feature>
<protein>
    <submittedName>
        <fullName evidence="4 5">Nucleoside hydrolase</fullName>
    </submittedName>
</protein>
<evidence type="ECO:0000256" key="2">
    <source>
        <dbReference type="ARBA" id="ARBA00023295"/>
    </source>
</evidence>
<evidence type="ECO:0000313" key="5">
    <source>
        <dbReference type="EMBL" id="SHG22088.1"/>
    </source>
</evidence>
<keyword evidence="1 5" id="KW-0378">Hydrolase</keyword>
<dbReference type="PANTHER" id="PTHR12304:SF4">
    <property type="entry name" value="URIDINE NUCLEOSIDASE"/>
    <property type="match status" value="1"/>
</dbReference>
<reference evidence="6" key="2">
    <citation type="submission" date="2016-11" db="EMBL/GenBank/DDBJ databases">
        <authorList>
            <person name="Jaros S."/>
            <person name="Januszkiewicz K."/>
            <person name="Wedrychowicz H."/>
        </authorList>
    </citation>
    <scope>NUCLEOTIDE SEQUENCE [LARGE SCALE GENOMIC DNA]</scope>
    <source>
        <strain evidence="6">DSM 4029</strain>
    </source>
</reference>
<dbReference type="Gene3D" id="3.90.245.10">
    <property type="entry name" value="Ribonucleoside hydrolase-like"/>
    <property type="match status" value="1"/>
</dbReference>
<dbReference type="AlphaFoldDB" id="A0AAQ1RW98"/>
<dbReference type="GO" id="GO:0005829">
    <property type="term" value="C:cytosol"/>
    <property type="evidence" value="ECO:0007669"/>
    <property type="project" value="TreeGrafter"/>
</dbReference>
<dbReference type="Proteomes" id="UP000474718">
    <property type="component" value="Unassembled WGS sequence"/>
</dbReference>
<dbReference type="InterPro" id="IPR001910">
    <property type="entry name" value="Inosine/uridine_hydrolase_dom"/>
</dbReference>
<accession>A0AAQ1RW98</accession>
<dbReference type="Proteomes" id="UP000184089">
    <property type="component" value="Unassembled WGS sequence"/>
</dbReference>
<dbReference type="RefSeq" id="WP_044993166.1">
    <property type="nucleotide sequence ID" value="NZ_FQVY01000002.1"/>
</dbReference>
<dbReference type="EMBL" id="WWVX01000001">
    <property type="protein sequence ID" value="MZL68260.1"/>
    <property type="molecule type" value="Genomic_DNA"/>
</dbReference>
<evidence type="ECO:0000256" key="1">
    <source>
        <dbReference type="ARBA" id="ARBA00022801"/>
    </source>
</evidence>
<dbReference type="GO" id="GO:0008477">
    <property type="term" value="F:purine nucleosidase activity"/>
    <property type="evidence" value="ECO:0007669"/>
    <property type="project" value="TreeGrafter"/>
</dbReference>
<gene>
    <name evidence="4" type="ORF">GT747_00525</name>
    <name evidence="5" type="ORF">SAMN05444424_1932</name>
</gene>
<dbReference type="InterPro" id="IPR023186">
    <property type="entry name" value="IUNH"/>
</dbReference>
<reference evidence="4 7" key="3">
    <citation type="journal article" date="2019" name="Nat. Med.">
        <title>A library of human gut bacterial isolates paired with longitudinal multiomics data enables mechanistic microbiome research.</title>
        <authorList>
            <person name="Poyet M."/>
            <person name="Groussin M."/>
            <person name="Gibbons S.M."/>
            <person name="Avila-Pacheco J."/>
            <person name="Jiang X."/>
            <person name="Kearney S.M."/>
            <person name="Perrotta A.R."/>
            <person name="Berdy B."/>
            <person name="Zhao S."/>
            <person name="Lieberman T.D."/>
            <person name="Swanson P.K."/>
            <person name="Smith M."/>
            <person name="Roesemann S."/>
            <person name="Alexander J.E."/>
            <person name="Rich S.A."/>
            <person name="Livny J."/>
            <person name="Vlamakis H."/>
            <person name="Clish C."/>
            <person name="Bullock K."/>
            <person name="Deik A."/>
            <person name="Scott J."/>
            <person name="Pierce K.A."/>
            <person name="Xavier R.J."/>
            <person name="Alm E.J."/>
        </authorList>
    </citation>
    <scope>NUCLEOTIDE SEQUENCE [LARGE SCALE GENOMIC DNA]</scope>
    <source>
        <strain evidence="4 7">BIOML-A2</strain>
    </source>
</reference>
<keyword evidence="7" id="KW-1185">Reference proteome</keyword>
<dbReference type="EMBL" id="FQVY01000002">
    <property type="protein sequence ID" value="SHG22088.1"/>
    <property type="molecule type" value="Genomic_DNA"/>
</dbReference>
<evidence type="ECO:0000313" key="6">
    <source>
        <dbReference type="Proteomes" id="UP000184089"/>
    </source>
</evidence>
<sequence>MRQIPVLLDVDTGIDDAYALIMACASEELDIRAVTTAAGNASLYHTTRNTCNLLHLLGRGDIPVSQGLPGPLQRPLLRAPEVHGENGLRGYQFQGEHLEALSPLTAQQQMARVLTESEEPVTIVALGPATNVAAFLQQYPELKSRIRRILFMGASYRCGNPTIVSTFNVLVDPEAFDILLKSGVELHTLPLDTTRHATLTPEECRQIAGISGPVAKMVSRTLAGYGDRIGQKGGCLAQKDGERDWNREGLAHLPDPAVVAYLLRPDYFTRQKYFCQVECKGELTTGFTVIDMEDYYGKSMEERNLWYVDSIDRAGFARLFLESVRHFTPDLINS</sequence>
<dbReference type="GO" id="GO:0006152">
    <property type="term" value="P:purine nucleoside catabolic process"/>
    <property type="evidence" value="ECO:0007669"/>
    <property type="project" value="TreeGrafter"/>
</dbReference>
<name>A0AAQ1RW98_9FIRM</name>
<dbReference type="PANTHER" id="PTHR12304">
    <property type="entry name" value="INOSINE-URIDINE PREFERRING NUCLEOSIDE HYDROLASE"/>
    <property type="match status" value="1"/>
</dbReference>
<proteinExistence type="predicted"/>
<evidence type="ECO:0000313" key="4">
    <source>
        <dbReference type="EMBL" id="MZL68260.1"/>
    </source>
</evidence>
<dbReference type="SUPFAM" id="SSF53590">
    <property type="entry name" value="Nucleoside hydrolase"/>
    <property type="match status" value="1"/>
</dbReference>
<comment type="caution">
    <text evidence="5">The sequence shown here is derived from an EMBL/GenBank/DDBJ whole genome shotgun (WGS) entry which is preliminary data.</text>
</comment>
<organism evidence="5 6">
    <name type="scientific">Bittarella massiliensis</name>
    <name type="common">ex Durand et al. 2017</name>
    <dbReference type="NCBI Taxonomy" id="1720313"/>
    <lineage>
        <taxon>Bacteria</taxon>
        <taxon>Bacillati</taxon>
        <taxon>Bacillota</taxon>
        <taxon>Clostridia</taxon>
        <taxon>Eubacteriales</taxon>
        <taxon>Oscillospiraceae</taxon>
        <taxon>Bittarella (ex Durand et al. 2017)</taxon>
    </lineage>
</organism>
<keyword evidence="2" id="KW-0326">Glycosidase</keyword>
<dbReference type="InterPro" id="IPR036452">
    <property type="entry name" value="Ribo_hydro-like"/>
</dbReference>